<feature type="transmembrane region" description="Helical" evidence="6">
    <location>
        <begin position="12"/>
        <end position="35"/>
    </location>
</feature>
<evidence type="ECO:0000313" key="8">
    <source>
        <dbReference type="Proteomes" id="UP000243205"/>
    </source>
</evidence>
<dbReference type="GO" id="GO:0055085">
    <property type="term" value="P:transmembrane transport"/>
    <property type="evidence" value="ECO:0007669"/>
    <property type="project" value="InterPro"/>
</dbReference>
<evidence type="ECO:0000256" key="1">
    <source>
        <dbReference type="ARBA" id="ARBA00004651"/>
    </source>
</evidence>
<feature type="transmembrane region" description="Helical" evidence="6">
    <location>
        <begin position="312"/>
        <end position="332"/>
    </location>
</feature>
<keyword evidence="4 6" id="KW-1133">Transmembrane helix</keyword>
<dbReference type="PANTHER" id="PTHR33529:SF6">
    <property type="entry name" value="YJGP_YJGQ FAMILY PERMEASE"/>
    <property type="match status" value="1"/>
</dbReference>
<feature type="transmembrane region" description="Helical" evidence="6">
    <location>
        <begin position="282"/>
        <end position="300"/>
    </location>
</feature>
<name>A0A1G7AS80_9BACT</name>
<dbReference type="AlphaFoldDB" id="A0A1G7AS80"/>
<dbReference type="Proteomes" id="UP000243205">
    <property type="component" value="Unassembled WGS sequence"/>
</dbReference>
<dbReference type="RefSeq" id="WP_092077248.1">
    <property type="nucleotide sequence ID" value="NZ_FNAQ01000004.1"/>
</dbReference>
<dbReference type="STRING" id="57664.SAMN05661003_104151"/>
<keyword evidence="8" id="KW-1185">Reference proteome</keyword>
<keyword evidence="2" id="KW-1003">Cell membrane</keyword>
<feature type="transmembrane region" description="Helical" evidence="6">
    <location>
        <begin position="101"/>
        <end position="123"/>
    </location>
</feature>
<evidence type="ECO:0000313" key="7">
    <source>
        <dbReference type="EMBL" id="SDE16845.1"/>
    </source>
</evidence>
<organism evidence="7 8">
    <name type="scientific">Desulfuromonas thiophila</name>
    <dbReference type="NCBI Taxonomy" id="57664"/>
    <lineage>
        <taxon>Bacteria</taxon>
        <taxon>Pseudomonadati</taxon>
        <taxon>Thermodesulfobacteriota</taxon>
        <taxon>Desulfuromonadia</taxon>
        <taxon>Desulfuromonadales</taxon>
        <taxon>Desulfuromonadaceae</taxon>
        <taxon>Desulfuromonas</taxon>
    </lineage>
</organism>
<evidence type="ECO:0000256" key="5">
    <source>
        <dbReference type="ARBA" id="ARBA00023136"/>
    </source>
</evidence>
<feature type="transmembrane region" description="Helical" evidence="6">
    <location>
        <begin position="55"/>
        <end position="80"/>
    </location>
</feature>
<dbReference type="GO" id="GO:0043190">
    <property type="term" value="C:ATP-binding cassette (ABC) transporter complex"/>
    <property type="evidence" value="ECO:0007669"/>
    <property type="project" value="InterPro"/>
</dbReference>
<protein>
    <submittedName>
        <fullName evidence="7">Lipopolysaccharide export system permease protein</fullName>
    </submittedName>
</protein>
<keyword evidence="5 6" id="KW-0472">Membrane</keyword>
<dbReference type="InterPro" id="IPR005495">
    <property type="entry name" value="LptG/LptF_permease"/>
</dbReference>
<dbReference type="GO" id="GO:0015920">
    <property type="term" value="P:lipopolysaccharide transport"/>
    <property type="evidence" value="ECO:0007669"/>
    <property type="project" value="TreeGrafter"/>
</dbReference>
<dbReference type="OrthoDB" id="9792188at2"/>
<dbReference type="InterPro" id="IPR030922">
    <property type="entry name" value="LptF"/>
</dbReference>
<sequence length="387" mass="42712">MRNLRIHRYLLRELLTSLMLGLGLFTLVILLGRLLKLMELVVDSPITLTALLSLFGSLMPSFLVITLPLAFLLAVLLLFGRLSGDSELVAFQAAGIGLWRLSSGVLLTSLVVALLTGGLTLYAEPAGQAHLQRQLQQLALEGVTLSLKAQHFSQPLAGLTLYADQVDRASGQLSGIFISDARSGRQPLVVLARRGLLHSDSSSGHLLLHLEQGVLHRSDAERYQLLRFARYDIDLSLRQPATDSDAESVDVRYQNLPQLLARLPQLPPEKQRSWRAELHERLSLALCPPAFALLGIALAVRNQRSSRSGGFTLALLIFLLYYLSLSAAKTLALEKNWPLLASLWAPNLLFYLAGGLLFGRVCRERPLLGRWRRPRSLTPPPARKPAP</sequence>
<reference evidence="8" key="1">
    <citation type="submission" date="2016-10" db="EMBL/GenBank/DDBJ databases">
        <authorList>
            <person name="Varghese N."/>
            <person name="Submissions S."/>
        </authorList>
    </citation>
    <scope>NUCLEOTIDE SEQUENCE [LARGE SCALE GENOMIC DNA]</scope>
    <source>
        <strain evidence="8">DSM 8987</strain>
    </source>
</reference>
<dbReference type="EMBL" id="FNAQ01000004">
    <property type="protein sequence ID" value="SDE16845.1"/>
    <property type="molecule type" value="Genomic_DNA"/>
</dbReference>
<dbReference type="Pfam" id="PF03739">
    <property type="entry name" value="LptF_LptG"/>
    <property type="match status" value="1"/>
</dbReference>
<comment type="subcellular location">
    <subcellularLocation>
        <location evidence="1">Cell membrane</location>
        <topology evidence="1">Multi-pass membrane protein</topology>
    </subcellularLocation>
</comment>
<gene>
    <name evidence="7" type="ORF">SAMN05661003_104151</name>
</gene>
<proteinExistence type="predicted"/>
<evidence type="ECO:0000256" key="6">
    <source>
        <dbReference type="SAM" id="Phobius"/>
    </source>
</evidence>
<accession>A0A1G7AS80</accession>
<dbReference type="PANTHER" id="PTHR33529">
    <property type="entry name" value="SLR0882 PROTEIN-RELATED"/>
    <property type="match status" value="1"/>
</dbReference>
<evidence type="ECO:0000256" key="3">
    <source>
        <dbReference type="ARBA" id="ARBA00022692"/>
    </source>
</evidence>
<evidence type="ECO:0000256" key="2">
    <source>
        <dbReference type="ARBA" id="ARBA00022475"/>
    </source>
</evidence>
<evidence type="ECO:0000256" key="4">
    <source>
        <dbReference type="ARBA" id="ARBA00022989"/>
    </source>
</evidence>
<dbReference type="NCBIfam" id="TIGR04407">
    <property type="entry name" value="LptF_YjgP"/>
    <property type="match status" value="1"/>
</dbReference>
<feature type="transmembrane region" description="Helical" evidence="6">
    <location>
        <begin position="344"/>
        <end position="362"/>
    </location>
</feature>
<keyword evidence="3 6" id="KW-0812">Transmembrane</keyword>